<evidence type="ECO:0000256" key="1">
    <source>
        <dbReference type="SAM" id="Coils"/>
    </source>
</evidence>
<comment type="caution">
    <text evidence="2">The sequence shown here is derived from an EMBL/GenBank/DDBJ whole genome shotgun (WGS) entry which is preliminary data.</text>
</comment>
<sequence>MKKEKLGEDKYDALQREIVETENKLKELEKEASVASSSLTKISDTGAKLKTVGKGIESAGKKMLDLSAGVLAVGGASAKWV</sequence>
<reference evidence="2" key="1">
    <citation type="submission" date="2021-06" db="EMBL/GenBank/DDBJ databases">
        <title>Novel Mycoplasma species detected in California sea lions (Zalophus californianus) from the USA.</title>
        <authorList>
            <person name="Volokhov D.V."/>
            <person name="Furtak V.A."/>
            <person name="Zagorodnyaya T.A."/>
        </authorList>
    </citation>
    <scope>NUCLEOTIDE SEQUENCE [LARGE SCALE GENOMIC DNA]</scope>
    <source>
        <strain evidence="2">CSL 4779</strain>
    </source>
</reference>
<dbReference type="RefSeq" id="WP_216567937.1">
    <property type="nucleotide sequence ID" value="NZ_JAHMHK010000006.1"/>
</dbReference>
<feature type="coiled-coil region" evidence="1">
    <location>
        <begin position="4"/>
        <end position="38"/>
    </location>
</feature>
<gene>
    <name evidence="2" type="ORF">KQ878_03380</name>
</gene>
<protein>
    <submittedName>
        <fullName evidence="2">Uncharacterized protein</fullName>
    </submittedName>
</protein>
<keyword evidence="1" id="KW-0175">Coiled coil</keyword>
<dbReference type="Proteomes" id="UP000812267">
    <property type="component" value="Unassembled WGS sequence"/>
</dbReference>
<evidence type="ECO:0000313" key="2">
    <source>
        <dbReference type="EMBL" id="MBU4693909.1"/>
    </source>
</evidence>
<proteinExistence type="predicted"/>
<organism evidence="2 3">
    <name type="scientific">Mycoplasma zalophidermidis</name>
    <dbReference type="NCBI Taxonomy" id="398174"/>
    <lineage>
        <taxon>Bacteria</taxon>
        <taxon>Bacillati</taxon>
        <taxon>Mycoplasmatota</taxon>
        <taxon>Mollicutes</taxon>
        <taxon>Mycoplasmataceae</taxon>
        <taxon>Mycoplasma</taxon>
    </lineage>
</organism>
<keyword evidence="3" id="KW-1185">Reference proteome</keyword>
<accession>A0ABS6DSB5</accession>
<dbReference type="EMBL" id="JAHMHK010000006">
    <property type="protein sequence ID" value="MBU4693909.1"/>
    <property type="molecule type" value="Genomic_DNA"/>
</dbReference>
<evidence type="ECO:0000313" key="3">
    <source>
        <dbReference type="Proteomes" id="UP000812267"/>
    </source>
</evidence>
<name>A0ABS6DSB5_9MOLU</name>